<gene>
    <name evidence="1" type="primary">AVEN_261924_1</name>
    <name evidence="1" type="ORF">TNCT_715141</name>
</gene>
<dbReference type="OrthoDB" id="6469925at2759"/>
<name>A0A8X6FZL1_TRICU</name>
<feature type="non-terminal residue" evidence="1">
    <location>
        <position position="196"/>
    </location>
</feature>
<dbReference type="Proteomes" id="UP000887116">
    <property type="component" value="Unassembled WGS sequence"/>
</dbReference>
<sequence length="196" mass="22843">MGNIYIKLLLDRFDCELDSRSQLQMEGFRHQLRKGDTIFNRQGFVASLSWKRNPLDLLTRAISADSLMNCDKWWNGPSFLHEENTVPVSNNVLLSDESAYLEELKPSERKTLTETLDNNFLNKILSVYNNFQKFLCVCSYICRFIYNCKKPSNKQIVPVKISEIQRTEITLVKLVQKMEFNSEIKYLSSKGMVNPQ</sequence>
<accession>A0A8X6FZL1</accession>
<dbReference type="EMBL" id="BMAO01004225">
    <property type="protein sequence ID" value="GFQ93205.1"/>
    <property type="molecule type" value="Genomic_DNA"/>
</dbReference>
<reference evidence="1" key="1">
    <citation type="submission" date="2020-07" db="EMBL/GenBank/DDBJ databases">
        <title>Multicomponent nature underlies the extraordinary mechanical properties of spider dragline silk.</title>
        <authorList>
            <person name="Kono N."/>
            <person name="Nakamura H."/>
            <person name="Mori M."/>
            <person name="Yoshida Y."/>
            <person name="Ohtoshi R."/>
            <person name="Malay A.D."/>
            <person name="Moran D.A.P."/>
            <person name="Tomita M."/>
            <person name="Numata K."/>
            <person name="Arakawa K."/>
        </authorList>
    </citation>
    <scope>NUCLEOTIDE SEQUENCE</scope>
</reference>
<evidence type="ECO:0000313" key="2">
    <source>
        <dbReference type="Proteomes" id="UP000887116"/>
    </source>
</evidence>
<comment type="caution">
    <text evidence="1">The sequence shown here is derived from an EMBL/GenBank/DDBJ whole genome shotgun (WGS) entry which is preliminary data.</text>
</comment>
<dbReference type="AlphaFoldDB" id="A0A8X6FZL1"/>
<keyword evidence="2" id="KW-1185">Reference proteome</keyword>
<protein>
    <submittedName>
        <fullName evidence="1">Integrase_H2C2 domain-containing protein</fullName>
    </submittedName>
</protein>
<organism evidence="1 2">
    <name type="scientific">Trichonephila clavata</name>
    <name type="common">Joro spider</name>
    <name type="synonym">Nephila clavata</name>
    <dbReference type="NCBI Taxonomy" id="2740835"/>
    <lineage>
        <taxon>Eukaryota</taxon>
        <taxon>Metazoa</taxon>
        <taxon>Ecdysozoa</taxon>
        <taxon>Arthropoda</taxon>
        <taxon>Chelicerata</taxon>
        <taxon>Arachnida</taxon>
        <taxon>Araneae</taxon>
        <taxon>Araneomorphae</taxon>
        <taxon>Entelegynae</taxon>
        <taxon>Araneoidea</taxon>
        <taxon>Nephilidae</taxon>
        <taxon>Trichonephila</taxon>
    </lineage>
</organism>
<evidence type="ECO:0000313" key="1">
    <source>
        <dbReference type="EMBL" id="GFQ93205.1"/>
    </source>
</evidence>
<proteinExistence type="predicted"/>